<dbReference type="Proteomes" id="UP000679950">
    <property type="component" value="Unassembled WGS sequence"/>
</dbReference>
<evidence type="ECO:0000259" key="1">
    <source>
        <dbReference type="Pfam" id="PF06114"/>
    </source>
</evidence>
<comment type="caution">
    <text evidence="2">The sequence shown here is derived from an EMBL/GenBank/DDBJ whole genome shotgun (WGS) entry which is preliminary data.</text>
</comment>
<dbReference type="PANTHER" id="PTHR43236">
    <property type="entry name" value="ANTITOXIN HIGA1"/>
    <property type="match status" value="1"/>
</dbReference>
<dbReference type="InterPro" id="IPR052345">
    <property type="entry name" value="Rad_response_metalloprotease"/>
</dbReference>
<keyword evidence="3" id="KW-1185">Reference proteome</keyword>
<sequence length="274" mass="32022">MELRNDTILFLKENADMEREAQINYIAEMARKKIGLPNHSNQNFLFLLEKAGAFVFEKEIGETIDAYSLWSEGDRPYIILGTIKKSAVRRNFDLAHELGHLLLHYKVEFTMQDKKAYRRIENEANDFASAFLLPEEQFIEDCQGIVKKSNPDAYVDLKQKWLVSLQAIAVRAFKLGIIDYQKYRYFYILINKKGYKIIEPLDTDIPVIKPAKVKSILQLLFDKGIYTVSDLMDEFKVDQRFLTTLTGINEVFFDQYRKKEKRSFSVNELGIKSM</sequence>
<accession>A0ABQ4KI01</accession>
<protein>
    <recommendedName>
        <fullName evidence="1">IrrE N-terminal-like domain-containing protein</fullName>
    </recommendedName>
</protein>
<name>A0ABQ4KI01_9BACI</name>
<evidence type="ECO:0000313" key="3">
    <source>
        <dbReference type="Proteomes" id="UP000679950"/>
    </source>
</evidence>
<feature type="domain" description="IrrE N-terminal-like" evidence="1">
    <location>
        <begin position="49"/>
        <end position="172"/>
    </location>
</feature>
<evidence type="ECO:0000313" key="2">
    <source>
        <dbReference type="EMBL" id="GIN57091.1"/>
    </source>
</evidence>
<proteinExistence type="predicted"/>
<dbReference type="Gene3D" id="1.10.10.2910">
    <property type="match status" value="1"/>
</dbReference>
<dbReference type="PANTHER" id="PTHR43236:SF1">
    <property type="entry name" value="BLL7220 PROTEIN"/>
    <property type="match status" value="1"/>
</dbReference>
<dbReference type="EMBL" id="BORB01000009">
    <property type="protein sequence ID" value="GIN57091.1"/>
    <property type="molecule type" value="Genomic_DNA"/>
</dbReference>
<organism evidence="2 3">
    <name type="scientific">Lederbergia ruris</name>
    <dbReference type="NCBI Taxonomy" id="217495"/>
    <lineage>
        <taxon>Bacteria</taxon>
        <taxon>Bacillati</taxon>
        <taxon>Bacillota</taxon>
        <taxon>Bacilli</taxon>
        <taxon>Bacillales</taxon>
        <taxon>Bacillaceae</taxon>
        <taxon>Lederbergia</taxon>
    </lineage>
</organism>
<reference evidence="2 3" key="1">
    <citation type="submission" date="2021-03" db="EMBL/GenBank/DDBJ databases">
        <title>Antimicrobial resistance genes in bacteria isolated from Japanese honey, and their potential for conferring macrolide and lincosamide resistance in the American foulbrood pathogen Paenibacillus larvae.</title>
        <authorList>
            <person name="Okamoto M."/>
            <person name="Kumagai M."/>
            <person name="Kanamori H."/>
            <person name="Takamatsu D."/>
        </authorList>
    </citation>
    <scope>NUCLEOTIDE SEQUENCE [LARGE SCALE GENOMIC DNA]</scope>
    <source>
        <strain evidence="2 3">J8TS2</strain>
    </source>
</reference>
<dbReference type="InterPro" id="IPR010359">
    <property type="entry name" value="IrrE_HExxH"/>
</dbReference>
<dbReference type="Pfam" id="PF06114">
    <property type="entry name" value="Peptidase_M78"/>
    <property type="match status" value="1"/>
</dbReference>
<gene>
    <name evidence="2" type="ORF">J8TS2_14100</name>
</gene>